<gene>
    <name evidence="8" type="primary">DHFR</name>
    <name evidence="8" type="ORF">EVAR_68602_1</name>
</gene>
<comment type="pathway">
    <text evidence="1">Cofactor biosynthesis; tetrahydrofolate biosynthesis; 5,6,7,8-tetrahydrofolate from 7,8-dihydrofolate: step 1/1.</text>
</comment>
<dbReference type="Proteomes" id="UP000299102">
    <property type="component" value="Unassembled WGS sequence"/>
</dbReference>
<sequence>MSKVKLNLIAAACENMGIGVKGTLPWRLKYIHKLQSDTTVYAFRKEMAYFTTMTTKVTDENKVNAVIMGRRTWECIPPKYRPLPNRVNIVLTHHTEKLQPEVPEGVVVVPGIEEAISHIEGRDDIENAWVIGGSSVYRAAMDHPNCGKIYLTEIQKSFDCDTFFPDINRQEFKLVNEEEVPEDRQTEENIDFFLWRRRELNSAASVEAACVRRIGGSCGLHGERARSRR</sequence>
<comment type="catalytic activity">
    <reaction evidence="6">
        <text>(6S)-5,6,7,8-tetrahydrofolate + NADP(+) = 7,8-dihydrofolate + NADPH + H(+)</text>
        <dbReference type="Rhea" id="RHEA:15009"/>
        <dbReference type="ChEBI" id="CHEBI:15378"/>
        <dbReference type="ChEBI" id="CHEBI:57451"/>
        <dbReference type="ChEBI" id="CHEBI:57453"/>
        <dbReference type="ChEBI" id="CHEBI:57783"/>
        <dbReference type="ChEBI" id="CHEBI:58349"/>
        <dbReference type="EC" id="1.5.1.3"/>
    </reaction>
</comment>
<dbReference type="CDD" id="cd00209">
    <property type="entry name" value="DHFR"/>
    <property type="match status" value="1"/>
</dbReference>
<dbReference type="GO" id="GO:0006730">
    <property type="term" value="P:one-carbon metabolic process"/>
    <property type="evidence" value="ECO:0007669"/>
    <property type="project" value="UniProtKB-KW"/>
</dbReference>
<keyword evidence="4" id="KW-0521">NADP</keyword>
<dbReference type="GO" id="GO:0004146">
    <property type="term" value="F:dihydrofolate reductase activity"/>
    <property type="evidence" value="ECO:0007669"/>
    <property type="project" value="UniProtKB-EC"/>
</dbReference>
<dbReference type="GO" id="GO:0005739">
    <property type="term" value="C:mitochondrion"/>
    <property type="evidence" value="ECO:0007669"/>
    <property type="project" value="TreeGrafter"/>
</dbReference>
<evidence type="ECO:0000313" key="8">
    <source>
        <dbReference type="EMBL" id="GBP88572.1"/>
    </source>
</evidence>
<evidence type="ECO:0000256" key="5">
    <source>
        <dbReference type="ARBA" id="ARBA00023002"/>
    </source>
</evidence>
<comment type="caution">
    <text evidence="8">The sequence shown here is derived from an EMBL/GenBank/DDBJ whole genome shotgun (WGS) entry which is preliminary data.</text>
</comment>
<dbReference type="InterPro" id="IPR012259">
    <property type="entry name" value="DHFR"/>
</dbReference>
<accession>A0A4C1ZMN6</accession>
<dbReference type="PANTHER" id="PTHR48069">
    <property type="entry name" value="DIHYDROFOLATE REDUCTASE"/>
    <property type="match status" value="1"/>
</dbReference>
<dbReference type="InterPro" id="IPR024072">
    <property type="entry name" value="DHFR-like_dom_sf"/>
</dbReference>
<dbReference type="Pfam" id="PF00186">
    <property type="entry name" value="DHFR_1"/>
    <property type="match status" value="1"/>
</dbReference>
<dbReference type="PANTHER" id="PTHR48069:SF3">
    <property type="entry name" value="DIHYDROFOLATE REDUCTASE"/>
    <property type="match status" value="1"/>
</dbReference>
<evidence type="ECO:0000256" key="4">
    <source>
        <dbReference type="ARBA" id="ARBA00022857"/>
    </source>
</evidence>
<evidence type="ECO:0000256" key="3">
    <source>
        <dbReference type="ARBA" id="ARBA00022563"/>
    </source>
</evidence>
<keyword evidence="3" id="KW-0554">One-carbon metabolism</keyword>
<feature type="domain" description="DHFR" evidence="7">
    <location>
        <begin position="5"/>
        <end position="197"/>
    </location>
</feature>
<dbReference type="GO" id="GO:0046655">
    <property type="term" value="P:folic acid metabolic process"/>
    <property type="evidence" value="ECO:0007669"/>
    <property type="project" value="TreeGrafter"/>
</dbReference>
<dbReference type="AlphaFoldDB" id="A0A4C1ZMN6"/>
<keyword evidence="9" id="KW-1185">Reference proteome</keyword>
<dbReference type="EC" id="1.5.1.3" evidence="2"/>
<dbReference type="EMBL" id="BGZK01001942">
    <property type="protein sequence ID" value="GBP88572.1"/>
    <property type="molecule type" value="Genomic_DNA"/>
</dbReference>
<organism evidence="8 9">
    <name type="scientific">Eumeta variegata</name>
    <name type="common">Bagworm moth</name>
    <name type="synonym">Eumeta japonica</name>
    <dbReference type="NCBI Taxonomy" id="151549"/>
    <lineage>
        <taxon>Eukaryota</taxon>
        <taxon>Metazoa</taxon>
        <taxon>Ecdysozoa</taxon>
        <taxon>Arthropoda</taxon>
        <taxon>Hexapoda</taxon>
        <taxon>Insecta</taxon>
        <taxon>Pterygota</taxon>
        <taxon>Neoptera</taxon>
        <taxon>Endopterygota</taxon>
        <taxon>Lepidoptera</taxon>
        <taxon>Glossata</taxon>
        <taxon>Ditrysia</taxon>
        <taxon>Tineoidea</taxon>
        <taxon>Psychidae</taxon>
        <taxon>Oiketicinae</taxon>
        <taxon>Eumeta</taxon>
    </lineage>
</organism>
<dbReference type="STRING" id="151549.A0A4C1ZMN6"/>
<evidence type="ECO:0000313" key="9">
    <source>
        <dbReference type="Proteomes" id="UP000299102"/>
    </source>
</evidence>
<protein>
    <recommendedName>
        <fullName evidence="2">dihydrofolate reductase</fullName>
        <ecNumber evidence="2">1.5.1.3</ecNumber>
    </recommendedName>
</protein>
<evidence type="ECO:0000256" key="2">
    <source>
        <dbReference type="ARBA" id="ARBA00012856"/>
    </source>
</evidence>
<dbReference type="InterPro" id="IPR001796">
    <property type="entry name" value="DHFR_dom"/>
</dbReference>
<reference evidence="8 9" key="1">
    <citation type="journal article" date="2019" name="Commun. Biol.">
        <title>The bagworm genome reveals a unique fibroin gene that provides high tensile strength.</title>
        <authorList>
            <person name="Kono N."/>
            <person name="Nakamura H."/>
            <person name="Ohtoshi R."/>
            <person name="Tomita M."/>
            <person name="Numata K."/>
            <person name="Arakawa K."/>
        </authorList>
    </citation>
    <scope>NUCLEOTIDE SEQUENCE [LARGE SCALE GENOMIC DNA]</scope>
</reference>
<dbReference type="Gene3D" id="3.40.430.10">
    <property type="entry name" value="Dihydrofolate Reductase, subunit A"/>
    <property type="match status" value="1"/>
</dbReference>
<evidence type="ECO:0000259" key="7">
    <source>
        <dbReference type="PROSITE" id="PS51330"/>
    </source>
</evidence>
<dbReference type="GO" id="GO:0046654">
    <property type="term" value="P:tetrahydrofolate biosynthetic process"/>
    <property type="evidence" value="ECO:0007669"/>
    <property type="project" value="InterPro"/>
</dbReference>
<proteinExistence type="predicted"/>
<dbReference type="GO" id="GO:0046452">
    <property type="term" value="P:dihydrofolate metabolic process"/>
    <property type="evidence" value="ECO:0007669"/>
    <property type="project" value="TreeGrafter"/>
</dbReference>
<dbReference type="SUPFAM" id="SSF53597">
    <property type="entry name" value="Dihydrofolate reductase-like"/>
    <property type="match status" value="1"/>
</dbReference>
<evidence type="ECO:0000256" key="1">
    <source>
        <dbReference type="ARBA" id="ARBA00004903"/>
    </source>
</evidence>
<dbReference type="PRINTS" id="PR00070">
    <property type="entry name" value="DHFR"/>
</dbReference>
<dbReference type="GO" id="GO:0050661">
    <property type="term" value="F:NADP binding"/>
    <property type="evidence" value="ECO:0007669"/>
    <property type="project" value="InterPro"/>
</dbReference>
<evidence type="ECO:0000256" key="6">
    <source>
        <dbReference type="ARBA" id="ARBA00048873"/>
    </source>
</evidence>
<keyword evidence="5" id="KW-0560">Oxidoreductase</keyword>
<name>A0A4C1ZMN6_EUMVA</name>
<dbReference type="OrthoDB" id="4664297at2759"/>
<dbReference type="PROSITE" id="PS51330">
    <property type="entry name" value="DHFR_2"/>
    <property type="match status" value="1"/>
</dbReference>